<keyword evidence="1" id="KW-0472">Membrane</keyword>
<protein>
    <submittedName>
        <fullName evidence="2">Uncharacterized protein</fullName>
    </submittedName>
</protein>
<dbReference type="KEGG" id="osu:NT6N_04200"/>
<gene>
    <name evidence="2" type="ORF">NT6N_04200</name>
</gene>
<dbReference type="AlphaFoldDB" id="A0AAT9FHE6"/>
<proteinExistence type="predicted"/>
<keyword evidence="1" id="KW-1133">Transmembrane helix</keyword>
<organism evidence="2">
    <name type="scientific">Oceaniferula spumae</name>
    <dbReference type="NCBI Taxonomy" id="2979115"/>
    <lineage>
        <taxon>Bacteria</taxon>
        <taxon>Pseudomonadati</taxon>
        <taxon>Verrucomicrobiota</taxon>
        <taxon>Verrucomicrobiia</taxon>
        <taxon>Verrucomicrobiales</taxon>
        <taxon>Verrucomicrobiaceae</taxon>
        <taxon>Oceaniferula</taxon>
    </lineage>
</organism>
<keyword evidence="1" id="KW-0812">Transmembrane</keyword>
<evidence type="ECO:0000313" key="2">
    <source>
        <dbReference type="EMBL" id="BDS05380.1"/>
    </source>
</evidence>
<feature type="transmembrane region" description="Helical" evidence="1">
    <location>
        <begin position="54"/>
        <end position="78"/>
    </location>
</feature>
<dbReference type="EMBL" id="AP026866">
    <property type="protein sequence ID" value="BDS05380.1"/>
    <property type="molecule type" value="Genomic_DNA"/>
</dbReference>
<name>A0AAT9FHE6_9BACT</name>
<accession>A0AAT9FHE6</accession>
<evidence type="ECO:0000256" key="1">
    <source>
        <dbReference type="SAM" id="Phobius"/>
    </source>
</evidence>
<feature type="transmembrane region" description="Helical" evidence="1">
    <location>
        <begin position="28"/>
        <end position="48"/>
    </location>
</feature>
<sequence>MVANLFYTARLSSTFAKKQPHPMNLCRALPIWFLALTGFGALMGKFVIEDTLKGVTWGFVIGTIPMWLLLLVGIWVNLVARDHPKCRCGCWRSKDYESLGYSLDPPMHFDYRCRGCGRYYRHRDGVCYDVDDQNNEIPYMTQKGLLPWRPASTASTA</sequence>
<reference evidence="2" key="1">
    <citation type="submission" date="2024-07" db="EMBL/GenBank/DDBJ databases">
        <title>Complete genome sequence of Verrucomicrobiaceae bacterium NT6N.</title>
        <authorList>
            <person name="Huang C."/>
            <person name="Takami H."/>
            <person name="Hamasaki K."/>
        </authorList>
    </citation>
    <scope>NUCLEOTIDE SEQUENCE</scope>
    <source>
        <strain evidence="2">NT6N</strain>
    </source>
</reference>